<dbReference type="SUPFAM" id="SSF52540">
    <property type="entry name" value="P-loop containing nucleoside triphosphate hydrolases"/>
    <property type="match status" value="1"/>
</dbReference>
<keyword evidence="8" id="KW-0963">Cytoplasm</keyword>
<comment type="similarity">
    <text evidence="1 8">Belongs to the cytidylate kinase family. Type 1 subfamily.</text>
</comment>
<keyword evidence="5 8" id="KW-0067">ATP-binding</keyword>
<evidence type="ECO:0000313" key="10">
    <source>
        <dbReference type="EMBL" id="ACY14917.1"/>
    </source>
</evidence>
<reference evidence="10 11" key="1">
    <citation type="journal article" date="2010" name="Stand. Genomic Sci.">
        <title>Complete genome sequence of Haliangium ochraceum type strain (SMP-2).</title>
        <authorList>
            <consortium name="US DOE Joint Genome Institute (JGI-PGF)"/>
            <person name="Ivanova N."/>
            <person name="Daum C."/>
            <person name="Lang E."/>
            <person name="Abt B."/>
            <person name="Kopitz M."/>
            <person name="Saunders E."/>
            <person name="Lapidus A."/>
            <person name="Lucas S."/>
            <person name="Glavina Del Rio T."/>
            <person name="Nolan M."/>
            <person name="Tice H."/>
            <person name="Copeland A."/>
            <person name="Cheng J.F."/>
            <person name="Chen F."/>
            <person name="Bruce D."/>
            <person name="Goodwin L."/>
            <person name="Pitluck S."/>
            <person name="Mavromatis K."/>
            <person name="Pati A."/>
            <person name="Mikhailova N."/>
            <person name="Chen A."/>
            <person name="Palaniappan K."/>
            <person name="Land M."/>
            <person name="Hauser L."/>
            <person name="Chang Y.J."/>
            <person name="Jeffries C.D."/>
            <person name="Detter J.C."/>
            <person name="Brettin T."/>
            <person name="Rohde M."/>
            <person name="Goker M."/>
            <person name="Bristow J."/>
            <person name="Markowitz V."/>
            <person name="Eisen J.A."/>
            <person name="Hugenholtz P."/>
            <person name="Kyrpides N.C."/>
            <person name="Klenk H.P."/>
        </authorList>
    </citation>
    <scope>NUCLEOTIDE SEQUENCE [LARGE SCALE GENOMIC DNA]</scope>
    <source>
        <strain evidence="11">DSM 14365 / CIP 107738 / JCM 11303 / AJ 13395 / SMP-2</strain>
    </source>
</reference>
<dbReference type="CDD" id="cd02020">
    <property type="entry name" value="CMPK"/>
    <property type="match status" value="1"/>
</dbReference>
<dbReference type="InterPro" id="IPR027417">
    <property type="entry name" value="P-loop_NTPase"/>
</dbReference>
<keyword evidence="11" id="KW-1185">Reference proteome</keyword>
<evidence type="ECO:0000256" key="4">
    <source>
        <dbReference type="ARBA" id="ARBA00022777"/>
    </source>
</evidence>
<organism evidence="10 11">
    <name type="scientific">Haliangium ochraceum (strain DSM 14365 / JCM 11303 / SMP-2)</name>
    <dbReference type="NCBI Taxonomy" id="502025"/>
    <lineage>
        <taxon>Bacteria</taxon>
        <taxon>Pseudomonadati</taxon>
        <taxon>Myxococcota</taxon>
        <taxon>Polyangia</taxon>
        <taxon>Haliangiales</taxon>
        <taxon>Kofleriaceae</taxon>
        <taxon>Haliangium</taxon>
    </lineage>
</organism>
<dbReference type="GO" id="GO:0006220">
    <property type="term" value="P:pyrimidine nucleotide metabolic process"/>
    <property type="evidence" value="ECO:0007669"/>
    <property type="project" value="UniProtKB-UniRule"/>
</dbReference>
<evidence type="ECO:0000259" key="9">
    <source>
        <dbReference type="Pfam" id="PF02224"/>
    </source>
</evidence>
<comment type="subcellular location">
    <subcellularLocation>
        <location evidence="8">Cytoplasm</location>
    </subcellularLocation>
</comment>
<dbReference type="eggNOG" id="COG0283">
    <property type="taxonomic scope" value="Bacteria"/>
</dbReference>
<comment type="catalytic activity">
    <reaction evidence="7 8">
        <text>CMP + ATP = CDP + ADP</text>
        <dbReference type="Rhea" id="RHEA:11600"/>
        <dbReference type="ChEBI" id="CHEBI:30616"/>
        <dbReference type="ChEBI" id="CHEBI:58069"/>
        <dbReference type="ChEBI" id="CHEBI:60377"/>
        <dbReference type="ChEBI" id="CHEBI:456216"/>
        <dbReference type="EC" id="2.7.4.25"/>
    </reaction>
</comment>
<accession>D0LJ70</accession>
<evidence type="ECO:0000256" key="1">
    <source>
        <dbReference type="ARBA" id="ARBA00009427"/>
    </source>
</evidence>
<evidence type="ECO:0000256" key="8">
    <source>
        <dbReference type="HAMAP-Rule" id="MF_00238"/>
    </source>
</evidence>
<feature type="domain" description="Cytidylate kinase" evidence="9">
    <location>
        <begin position="10"/>
        <end position="223"/>
    </location>
</feature>
<dbReference type="EMBL" id="CP001804">
    <property type="protein sequence ID" value="ACY14917.1"/>
    <property type="molecule type" value="Genomic_DNA"/>
</dbReference>
<dbReference type="AlphaFoldDB" id="D0LJ70"/>
<gene>
    <name evidence="8" type="primary">cmk</name>
    <name evidence="10" type="ordered locus">Hoch_2380</name>
</gene>
<dbReference type="HOGENOM" id="CLU_079959_0_2_7"/>
<feature type="binding site" evidence="8">
    <location>
        <begin position="14"/>
        <end position="22"/>
    </location>
    <ligand>
        <name>ATP</name>
        <dbReference type="ChEBI" id="CHEBI:30616"/>
    </ligand>
</feature>
<dbReference type="GO" id="GO:0036430">
    <property type="term" value="F:CMP kinase activity"/>
    <property type="evidence" value="ECO:0007669"/>
    <property type="project" value="RHEA"/>
</dbReference>
<dbReference type="HAMAP" id="MF_00238">
    <property type="entry name" value="Cytidyl_kinase_type1"/>
    <property type="match status" value="1"/>
</dbReference>
<dbReference type="Proteomes" id="UP000001880">
    <property type="component" value="Chromosome"/>
</dbReference>
<dbReference type="GO" id="GO:0005737">
    <property type="term" value="C:cytoplasm"/>
    <property type="evidence" value="ECO:0007669"/>
    <property type="project" value="UniProtKB-SubCell"/>
</dbReference>
<dbReference type="NCBIfam" id="TIGR00017">
    <property type="entry name" value="cmk"/>
    <property type="match status" value="1"/>
</dbReference>
<dbReference type="KEGG" id="hoh:Hoch_2380"/>
<comment type="catalytic activity">
    <reaction evidence="6 8">
        <text>dCMP + ATP = dCDP + ADP</text>
        <dbReference type="Rhea" id="RHEA:25094"/>
        <dbReference type="ChEBI" id="CHEBI:30616"/>
        <dbReference type="ChEBI" id="CHEBI:57566"/>
        <dbReference type="ChEBI" id="CHEBI:58593"/>
        <dbReference type="ChEBI" id="CHEBI:456216"/>
        <dbReference type="EC" id="2.7.4.25"/>
    </reaction>
</comment>
<proteinExistence type="inferred from homology"/>
<dbReference type="GO" id="GO:0005524">
    <property type="term" value="F:ATP binding"/>
    <property type="evidence" value="ECO:0007669"/>
    <property type="project" value="UniProtKB-UniRule"/>
</dbReference>
<keyword evidence="2 8" id="KW-0808">Transferase</keyword>
<dbReference type="RefSeq" id="WP_012827525.1">
    <property type="nucleotide sequence ID" value="NC_013440.1"/>
</dbReference>
<keyword evidence="4 8" id="KW-0418">Kinase</keyword>
<dbReference type="STRING" id="502025.Hoch_2380"/>
<dbReference type="InterPro" id="IPR011994">
    <property type="entry name" value="Cytidylate_kinase_dom"/>
</dbReference>
<name>D0LJ70_HALO1</name>
<protein>
    <recommendedName>
        <fullName evidence="8">Cytidylate kinase</fullName>
        <shortName evidence="8">CK</shortName>
        <ecNumber evidence="8">2.7.4.25</ecNumber>
    </recommendedName>
    <alternativeName>
        <fullName evidence="8">Cytidine monophosphate kinase</fullName>
        <shortName evidence="8">CMP kinase</shortName>
    </alternativeName>
</protein>
<keyword evidence="3 8" id="KW-0547">Nucleotide-binding</keyword>
<evidence type="ECO:0000256" key="2">
    <source>
        <dbReference type="ARBA" id="ARBA00022679"/>
    </source>
</evidence>
<dbReference type="InterPro" id="IPR003136">
    <property type="entry name" value="Cytidylate_kin"/>
</dbReference>
<dbReference type="OrthoDB" id="9807434at2"/>
<dbReference type="Gene3D" id="3.40.50.300">
    <property type="entry name" value="P-loop containing nucleotide triphosphate hydrolases"/>
    <property type="match status" value="1"/>
</dbReference>
<dbReference type="GO" id="GO:0036431">
    <property type="term" value="F:dCMP kinase activity"/>
    <property type="evidence" value="ECO:0007669"/>
    <property type="project" value="InterPro"/>
</dbReference>
<evidence type="ECO:0000313" key="11">
    <source>
        <dbReference type="Proteomes" id="UP000001880"/>
    </source>
</evidence>
<dbReference type="Pfam" id="PF02224">
    <property type="entry name" value="Cytidylate_kin"/>
    <property type="match status" value="1"/>
</dbReference>
<evidence type="ECO:0000256" key="7">
    <source>
        <dbReference type="ARBA" id="ARBA00048478"/>
    </source>
</evidence>
<evidence type="ECO:0000256" key="3">
    <source>
        <dbReference type="ARBA" id="ARBA00022741"/>
    </source>
</evidence>
<dbReference type="EC" id="2.7.4.25" evidence="8"/>
<sequence>MPRPNKALVVTIDGPAGAGKSTVAKRLARALAYRLLDTGAMYRAVALLAERRGVSWDDAAALAGLARDLEIGFRFDGDENRVSVAGEDITAAIRSPEISFGASQVSAAPAVRAALLERQRELGADGGVVVEGRDTGTVVFPGADAKFFLTASDEVRARRRHEELVRCGAQASYESTLGDMRDRDMRDSSRSVAPLIQADDAILVDSSTMDLDGVLDAMLREVRQRLAGGEDDGTATAGARTGY</sequence>
<evidence type="ECO:0000256" key="6">
    <source>
        <dbReference type="ARBA" id="ARBA00047615"/>
    </source>
</evidence>
<evidence type="ECO:0000256" key="5">
    <source>
        <dbReference type="ARBA" id="ARBA00022840"/>
    </source>
</evidence>